<gene>
    <name evidence="1" type="ORF">SDC9_189854</name>
</gene>
<protein>
    <submittedName>
        <fullName evidence="1">Uncharacterized protein</fullName>
    </submittedName>
</protein>
<organism evidence="1">
    <name type="scientific">bioreactor metagenome</name>
    <dbReference type="NCBI Taxonomy" id="1076179"/>
    <lineage>
        <taxon>unclassified sequences</taxon>
        <taxon>metagenomes</taxon>
        <taxon>ecological metagenomes</taxon>
    </lineage>
</organism>
<dbReference type="EMBL" id="VSSQ01099943">
    <property type="protein sequence ID" value="MPN42297.1"/>
    <property type="molecule type" value="Genomic_DNA"/>
</dbReference>
<reference evidence="1" key="1">
    <citation type="submission" date="2019-08" db="EMBL/GenBank/DDBJ databases">
        <authorList>
            <person name="Kucharzyk K."/>
            <person name="Murdoch R.W."/>
            <person name="Higgins S."/>
            <person name="Loffler F."/>
        </authorList>
    </citation>
    <scope>NUCLEOTIDE SEQUENCE</scope>
</reference>
<dbReference type="AlphaFoldDB" id="A0A645HTK6"/>
<comment type="caution">
    <text evidence="1">The sequence shown here is derived from an EMBL/GenBank/DDBJ whole genome shotgun (WGS) entry which is preliminary data.</text>
</comment>
<accession>A0A645HTK6</accession>
<sequence>MPFAQHNAIAIWVLSPIRLDIRGMKIERRQYFAYGKRAARMSRLPLVQYPNHIPAECVAQPFQLSAFFSRDCHAFS</sequence>
<evidence type="ECO:0000313" key="1">
    <source>
        <dbReference type="EMBL" id="MPN42297.1"/>
    </source>
</evidence>
<name>A0A645HTK6_9ZZZZ</name>
<proteinExistence type="predicted"/>